<proteinExistence type="predicted"/>
<dbReference type="GO" id="GO:0004483">
    <property type="term" value="F:methyltransferase cap1 activity"/>
    <property type="evidence" value="ECO:0007669"/>
    <property type="project" value="UniProtKB-UniRule"/>
</dbReference>
<reference evidence="4" key="1">
    <citation type="submission" date="2022-07" db="EMBL/GenBank/DDBJ databases">
        <title>Phylogenomic reconstructions and comparative analyses of Kickxellomycotina fungi.</title>
        <authorList>
            <person name="Reynolds N.K."/>
            <person name="Stajich J.E."/>
            <person name="Barry K."/>
            <person name="Grigoriev I.V."/>
            <person name="Crous P."/>
            <person name="Smith M.E."/>
        </authorList>
    </citation>
    <scope>NUCLEOTIDE SEQUENCE</scope>
    <source>
        <strain evidence="4">CBS 109367</strain>
    </source>
</reference>
<keyword evidence="1" id="KW-0507">mRNA processing</keyword>
<keyword evidence="1" id="KW-0489">Methyltransferase</keyword>
<dbReference type="GO" id="GO:0005634">
    <property type="term" value="C:nucleus"/>
    <property type="evidence" value="ECO:0007669"/>
    <property type="project" value="UniProtKB-SubCell"/>
</dbReference>
<evidence type="ECO:0000256" key="1">
    <source>
        <dbReference type="RuleBase" id="RU368012"/>
    </source>
</evidence>
<protein>
    <recommendedName>
        <fullName evidence="1">Cap-specific mRNA (nucleoside-2'-O-)-methyltransferase 1</fullName>
        <ecNumber evidence="1">2.1.1.57</ecNumber>
    </recommendedName>
    <alternativeName>
        <fullName evidence="1">Cap1 2'O-ribose methyltransferase 1</fullName>
    </alternativeName>
</protein>
<comment type="catalytic activity">
    <reaction evidence="1">
        <text>a 5'-end (N(7)-methyl 5'-triphosphoguanosine)-ribonucleoside in mRNA + S-adenosyl-L-methionine = a 5'-end (N(7)-methyl 5'-triphosphoguanosine)-(2'-O-methyl-ribonucleoside) in mRNA + S-adenosyl-L-homocysteine + H(+)</text>
        <dbReference type="Rhea" id="RHEA:67020"/>
        <dbReference type="Rhea" id="RHEA-COMP:17167"/>
        <dbReference type="Rhea" id="RHEA-COMP:17168"/>
        <dbReference type="ChEBI" id="CHEBI:15378"/>
        <dbReference type="ChEBI" id="CHEBI:57856"/>
        <dbReference type="ChEBI" id="CHEBI:59789"/>
        <dbReference type="ChEBI" id="CHEBI:156461"/>
        <dbReference type="ChEBI" id="CHEBI:167609"/>
        <dbReference type="EC" id="2.1.1.57"/>
    </reaction>
</comment>
<feature type="region of interest" description="Disordered" evidence="2">
    <location>
        <begin position="1"/>
        <end position="72"/>
    </location>
</feature>
<keyword evidence="1" id="KW-0808">Transferase</keyword>
<keyword evidence="1" id="KW-0949">S-adenosyl-L-methionine</keyword>
<dbReference type="GO" id="GO:0005737">
    <property type="term" value="C:cytoplasm"/>
    <property type="evidence" value="ECO:0007669"/>
    <property type="project" value="TreeGrafter"/>
</dbReference>
<dbReference type="Pfam" id="PF01728">
    <property type="entry name" value="FtsJ"/>
    <property type="match status" value="1"/>
</dbReference>
<dbReference type="InterPro" id="IPR029063">
    <property type="entry name" value="SAM-dependent_MTases_sf"/>
</dbReference>
<dbReference type="InterPro" id="IPR002877">
    <property type="entry name" value="RNA_MeTrfase_FtsJ_dom"/>
</dbReference>
<comment type="caution">
    <text evidence="4">The sequence shown here is derived from an EMBL/GenBank/DDBJ whole genome shotgun (WGS) entry which is preliminary data.</text>
</comment>
<dbReference type="PANTHER" id="PTHR16121:SF0">
    <property type="entry name" value="CAP-SPECIFIC MRNA (NUCLEOSIDE-2'-O-)-METHYLTRANSFERASE 1"/>
    <property type="match status" value="1"/>
</dbReference>
<keyword evidence="1" id="KW-0506">mRNA capping</keyword>
<gene>
    <name evidence="4" type="ORF">IWW39_001349</name>
</gene>
<feature type="domain" description="Ribosomal RNA methyltransferase FtsJ" evidence="3">
    <location>
        <begin position="195"/>
        <end position="382"/>
    </location>
</feature>
<dbReference type="SUPFAM" id="SSF53335">
    <property type="entry name" value="S-adenosyl-L-methionine-dependent methyltransferases"/>
    <property type="match status" value="1"/>
</dbReference>
<comment type="subcellular location">
    <subcellularLocation>
        <location evidence="1">Nucleus</location>
    </subcellularLocation>
</comment>
<evidence type="ECO:0000256" key="2">
    <source>
        <dbReference type="SAM" id="MobiDB-lite"/>
    </source>
</evidence>
<name>A0A9W8GN06_9FUNG</name>
<dbReference type="Proteomes" id="UP001151516">
    <property type="component" value="Unassembled WGS sequence"/>
</dbReference>
<dbReference type="GO" id="GO:0032259">
    <property type="term" value="P:methylation"/>
    <property type="evidence" value="ECO:0007669"/>
    <property type="project" value="UniProtKB-KW"/>
</dbReference>
<dbReference type="GO" id="GO:0006370">
    <property type="term" value="P:7-methylguanosine mRNA capping"/>
    <property type="evidence" value="ECO:0007669"/>
    <property type="project" value="UniProtKB-UniRule"/>
</dbReference>
<sequence>MPSDGTFLLYTDDEPGYKTTKLDSGVPPPSLSTLPRIIKAPRSGSSIAPPPGHANRNGRPPPPPAQRLDKPMGPAVDVVGRFFVVIENSRGPNFIEQLSTPEWSRMMSERDDVRGRRADPRLLGGDLGLVRELEKQREAVMGLGLSAHEFNLVCAPNNPYEALAQSSAWGNLSAVALGHLDFLLKPVSEYLKPESKLRFVDLGSTSGGFSRYILWRAGRRGSSARGWYFGSPAGERETLDAADGLDIGRLSLDGADDTLTEFGAGSPTKPDILDPAAVEAFIGSVKSGASAGVDLVVAESGRELADFGVDLERRQYAFILAQSVIALRVLRAGGTFVFRMAETTTPLSAEILFLLHACFERMAVVRSLVSRPTCTERFIVCNHLVGESRWVASHFLAALARMRGDQFKLSHLVSWTRVSAERQFIDKLSGVNVTLAQSQLAGFKYAGEHSSGVAEFRPSRLQSDVAERCLNTWDLPLRK</sequence>
<dbReference type="GO" id="GO:0016556">
    <property type="term" value="P:mRNA modification"/>
    <property type="evidence" value="ECO:0007669"/>
    <property type="project" value="UniProtKB-UniRule"/>
</dbReference>
<comment type="function">
    <text evidence="1">S-adenosyl-L-methionine-dependent methyltransferase that mediates RNA cap1 2'-O-ribose methylation to the 5'-cap structure of RNAs. Methylates the ribose of the first nucleotide of a m(7)GpppG-capped mRNA to produce m(7)GpppNmp (cap1).</text>
</comment>
<dbReference type="PANTHER" id="PTHR16121">
    <property type="entry name" value="CAP-SPECIFIC MRNA (NUCLEOSIDE-2'-O-)-METHYLTRANSFERASE 1-RELATED"/>
    <property type="match status" value="1"/>
</dbReference>
<evidence type="ECO:0000259" key="3">
    <source>
        <dbReference type="Pfam" id="PF01728"/>
    </source>
</evidence>
<dbReference type="InterPro" id="IPR050851">
    <property type="entry name" value="mRNA_Cap_2O-Ribose_MeTrfase"/>
</dbReference>
<dbReference type="EMBL" id="JANBTX010000022">
    <property type="protein sequence ID" value="KAJ2689643.1"/>
    <property type="molecule type" value="Genomic_DNA"/>
</dbReference>
<dbReference type="OrthoDB" id="10251234at2759"/>
<dbReference type="Gene3D" id="3.40.50.12760">
    <property type="match status" value="1"/>
</dbReference>
<organism evidence="4 5">
    <name type="scientific">Coemansia spiralis</name>
    <dbReference type="NCBI Taxonomy" id="417178"/>
    <lineage>
        <taxon>Eukaryota</taxon>
        <taxon>Fungi</taxon>
        <taxon>Fungi incertae sedis</taxon>
        <taxon>Zoopagomycota</taxon>
        <taxon>Kickxellomycotina</taxon>
        <taxon>Kickxellomycetes</taxon>
        <taxon>Kickxellales</taxon>
        <taxon>Kickxellaceae</taxon>
        <taxon>Coemansia</taxon>
    </lineage>
</organism>
<keyword evidence="5" id="KW-1185">Reference proteome</keyword>
<accession>A0A9W8GN06</accession>
<evidence type="ECO:0000313" key="4">
    <source>
        <dbReference type="EMBL" id="KAJ2689643.1"/>
    </source>
</evidence>
<dbReference type="EC" id="2.1.1.57" evidence="1"/>
<dbReference type="AlphaFoldDB" id="A0A9W8GN06"/>
<evidence type="ECO:0000313" key="5">
    <source>
        <dbReference type="Proteomes" id="UP001151516"/>
    </source>
</evidence>
<dbReference type="GO" id="GO:0003676">
    <property type="term" value="F:nucleic acid binding"/>
    <property type="evidence" value="ECO:0007669"/>
    <property type="project" value="UniProtKB-UniRule"/>
</dbReference>
<keyword evidence="1" id="KW-0539">Nucleus</keyword>